<feature type="region of interest" description="Disordered" evidence="1">
    <location>
        <begin position="630"/>
        <end position="657"/>
    </location>
</feature>
<keyword evidence="3" id="KW-0732">Signal</keyword>
<keyword evidence="2" id="KW-0472">Membrane</keyword>
<dbReference type="PANTHER" id="PTHR11319">
    <property type="entry name" value="G PROTEIN-COUPLED RECEPTOR-RELATED"/>
    <property type="match status" value="1"/>
</dbReference>
<dbReference type="Proteomes" id="UP000179807">
    <property type="component" value="Unassembled WGS sequence"/>
</dbReference>
<evidence type="ECO:0000256" key="1">
    <source>
        <dbReference type="SAM" id="MobiDB-lite"/>
    </source>
</evidence>
<dbReference type="InterPro" id="IPR011050">
    <property type="entry name" value="Pectin_lyase_fold/virulence"/>
</dbReference>
<accession>A0A1J4KU67</accession>
<organism evidence="4 5">
    <name type="scientific">Tritrichomonas foetus</name>
    <dbReference type="NCBI Taxonomy" id="1144522"/>
    <lineage>
        <taxon>Eukaryota</taxon>
        <taxon>Metamonada</taxon>
        <taxon>Parabasalia</taxon>
        <taxon>Tritrichomonadida</taxon>
        <taxon>Tritrichomonadidae</taxon>
        <taxon>Tritrichomonas</taxon>
    </lineage>
</organism>
<proteinExistence type="predicted"/>
<dbReference type="RefSeq" id="XP_068366173.1">
    <property type="nucleotide sequence ID" value="XM_068491301.1"/>
</dbReference>
<evidence type="ECO:0000313" key="5">
    <source>
        <dbReference type="Proteomes" id="UP000179807"/>
    </source>
</evidence>
<dbReference type="EMBL" id="MLAK01000549">
    <property type="protein sequence ID" value="OHT13037.1"/>
    <property type="molecule type" value="Genomic_DNA"/>
</dbReference>
<gene>
    <name evidence="4" type="ORF">TRFO_03451</name>
</gene>
<keyword evidence="2" id="KW-0812">Transmembrane</keyword>
<dbReference type="PANTHER" id="PTHR11319:SF35">
    <property type="entry name" value="OUTER MEMBRANE PROTEIN PMPC-RELATED"/>
    <property type="match status" value="1"/>
</dbReference>
<evidence type="ECO:0008006" key="6">
    <source>
        <dbReference type="Google" id="ProtNLM"/>
    </source>
</evidence>
<dbReference type="GeneID" id="94826005"/>
<feature type="transmembrane region" description="Helical" evidence="2">
    <location>
        <begin position="685"/>
        <end position="707"/>
    </location>
</feature>
<dbReference type="SUPFAM" id="SSF51126">
    <property type="entry name" value="Pectin lyase-like"/>
    <property type="match status" value="1"/>
</dbReference>
<dbReference type="VEuPathDB" id="TrichDB:TRFO_03451"/>
<name>A0A1J4KU67_9EUKA</name>
<evidence type="ECO:0000256" key="3">
    <source>
        <dbReference type="SAM" id="SignalP"/>
    </source>
</evidence>
<feature type="signal peptide" evidence="3">
    <location>
        <begin position="1"/>
        <end position="21"/>
    </location>
</feature>
<reference evidence="4" key="1">
    <citation type="submission" date="2016-10" db="EMBL/GenBank/DDBJ databases">
        <authorList>
            <person name="Benchimol M."/>
            <person name="Almeida L.G."/>
            <person name="Vasconcelos A.T."/>
            <person name="Perreira-Neves A."/>
            <person name="Rosa I.A."/>
            <person name="Tasca T."/>
            <person name="Bogo M.R."/>
            <person name="de Souza W."/>
        </authorList>
    </citation>
    <scope>NUCLEOTIDE SEQUENCE [LARGE SCALE GENOMIC DNA]</scope>
    <source>
        <strain evidence="4">K</strain>
    </source>
</reference>
<evidence type="ECO:0000313" key="4">
    <source>
        <dbReference type="EMBL" id="OHT13037.1"/>
    </source>
</evidence>
<protein>
    <recommendedName>
        <fullName evidence="6">Right handed beta helix domain-containing protein</fullName>
    </recommendedName>
</protein>
<evidence type="ECO:0000256" key="2">
    <source>
        <dbReference type="SAM" id="Phobius"/>
    </source>
</evidence>
<feature type="compositionally biased region" description="Low complexity" evidence="1">
    <location>
        <begin position="639"/>
        <end position="656"/>
    </location>
</feature>
<keyword evidence="2" id="KW-1133">Transmembrane helix</keyword>
<dbReference type="AlphaFoldDB" id="A0A1J4KU67"/>
<dbReference type="OrthoDB" id="19903at2759"/>
<feature type="chain" id="PRO_5013131358" description="Right handed beta helix domain-containing protein" evidence="3">
    <location>
        <begin position="22"/>
        <end position="729"/>
    </location>
</feature>
<keyword evidence="5" id="KW-1185">Reference proteome</keyword>
<comment type="caution">
    <text evidence="4">The sequence shown here is derived from an EMBL/GenBank/DDBJ whole genome shotgun (WGS) entry which is preliminary data.</text>
</comment>
<sequence length="729" mass="80627">MTIFLLFFFGQSQILYYNATATDEQKCGDSTGCNYITLNSSINIGDTVQILSKTIENEDAKNFINVVNASLHKNLTIIGNNTIISNPGYEPSENAAFHVQNATICLRSLSFKNFLIPILNGLNCTYFVSDCSFGNSKCTVSALLAFVNSNVEFNNTLINDNEANTQSLFVGVNSTVSFNNMNASTNFLESRDIRAAFHFLGSNITFNNSTFFSNTLKLPICASSNSSNIFFFDSFFEFNSAYCVIALEYNASSIFDNVYFKSNRAAIAAGGMESIFNFTNCQVHDQESEEMLIGLSETDILVQNCSFINSVLASLAFHNLISNFSKKLTFIDVNISHVKSKISLFTAVGGEVLLRNVQIMNIKSDAEIIAYTQQGDGNTIIENSNFELLASTSKVATALSVMNTTSIKLMNVTITQNQVCGALFENSTVYVENSNFSYNQCLPQGNSLPLAILTNSLADNVTIKNSHFLNNTALTGSVFFMNTTSILENLVFSGNQAVQGAAVFAAGMNIIARNVNFTDNNAMAQGGAISLTEGNALFENCNFLRNSSPDGGVAIIRDAYNITFRKAMVKRNNSTNSSFINSEGPKVFITLEDTDVDDSPEKALFLDDHNHIAFKNARFNCKVRCQSVEKLPPKSNAHNNNNKNNNMNVNKNNNNKNMEKEKNMENEIDEDIEIENPLNEPGDDMSFTILWIIFIPLAFMIAAVLYCRLGHRGLKRFFNSLFKKNKYDL</sequence>